<feature type="compositionally biased region" description="Basic and acidic residues" evidence="5">
    <location>
        <begin position="578"/>
        <end position="588"/>
    </location>
</feature>
<dbReference type="Gene3D" id="3.90.190.10">
    <property type="entry name" value="Protein tyrosine phosphatase superfamily"/>
    <property type="match status" value="1"/>
</dbReference>
<dbReference type="InterPro" id="IPR016130">
    <property type="entry name" value="Tyr_Pase_AS"/>
</dbReference>
<evidence type="ECO:0000259" key="6">
    <source>
        <dbReference type="PROSITE" id="PS50054"/>
    </source>
</evidence>
<evidence type="ECO:0000313" key="8">
    <source>
        <dbReference type="EMBL" id="OTA19536.1"/>
    </source>
</evidence>
<feature type="compositionally biased region" description="Low complexity" evidence="5">
    <location>
        <begin position="12"/>
        <end position="28"/>
    </location>
</feature>
<evidence type="ECO:0000256" key="1">
    <source>
        <dbReference type="ARBA" id="ARBA00008601"/>
    </source>
</evidence>
<dbReference type="GO" id="GO:0043409">
    <property type="term" value="P:negative regulation of MAPK cascade"/>
    <property type="evidence" value="ECO:0007669"/>
    <property type="project" value="TreeGrafter"/>
</dbReference>
<accession>A0A1Z5SLM9</accession>
<dbReference type="EC" id="3.1.3.48" evidence="2"/>
<comment type="similarity">
    <text evidence="1">Belongs to the protein-tyrosine phosphatase family. Non-receptor class dual specificity subfamily.</text>
</comment>
<dbReference type="InterPro" id="IPR000340">
    <property type="entry name" value="Dual-sp_phosphatase_cat-dom"/>
</dbReference>
<evidence type="ECO:0000256" key="4">
    <source>
        <dbReference type="ARBA" id="ARBA00022912"/>
    </source>
</evidence>
<dbReference type="EMBL" id="MUNK01000461">
    <property type="protein sequence ID" value="OTA19536.1"/>
    <property type="molecule type" value="Genomic_DNA"/>
</dbReference>
<feature type="domain" description="Tyrosine specific protein phosphatases" evidence="7">
    <location>
        <begin position="419"/>
        <end position="476"/>
    </location>
</feature>
<reference evidence="8 9" key="1">
    <citation type="submission" date="2017-01" db="EMBL/GenBank/DDBJ databases">
        <title>The recent genome duplication of the halophilic yeast Hortaea werneckii: insights from long-read sequencing.</title>
        <authorList>
            <person name="Sinha S."/>
            <person name="Flibotte S."/>
            <person name="Neira M."/>
            <person name="Lenassi M."/>
            <person name="Gostincar C."/>
            <person name="Stajich J.E."/>
            <person name="Nislow C.E."/>
        </authorList>
    </citation>
    <scope>NUCLEOTIDE SEQUENCE [LARGE SCALE GENOMIC DNA]</scope>
    <source>
        <strain evidence="8 9">EXF-2000</strain>
    </source>
</reference>
<dbReference type="STRING" id="1157616.A0A1Z5SLM9"/>
<comment type="caution">
    <text evidence="8">The sequence shown here is derived from an EMBL/GenBank/DDBJ whole genome shotgun (WGS) entry which is preliminary data.</text>
</comment>
<dbReference type="GO" id="GO:0017017">
    <property type="term" value="F:MAP kinase tyrosine/serine/threonine phosphatase activity"/>
    <property type="evidence" value="ECO:0007669"/>
    <property type="project" value="TreeGrafter"/>
</dbReference>
<evidence type="ECO:0000256" key="3">
    <source>
        <dbReference type="ARBA" id="ARBA00022801"/>
    </source>
</evidence>
<gene>
    <name evidence="8" type="ORF">BTJ68_15282</name>
</gene>
<dbReference type="GO" id="GO:0033550">
    <property type="term" value="F:MAP kinase tyrosine phosphatase activity"/>
    <property type="evidence" value="ECO:0007669"/>
    <property type="project" value="TreeGrafter"/>
</dbReference>
<feature type="compositionally biased region" description="Polar residues" evidence="5">
    <location>
        <begin position="792"/>
        <end position="812"/>
    </location>
</feature>
<proteinExistence type="inferred from homology"/>
<dbReference type="InterPro" id="IPR000387">
    <property type="entry name" value="Tyr_Pase_dom"/>
</dbReference>
<feature type="compositionally biased region" description="Polar residues" evidence="5">
    <location>
        <begin position="29"/>
        <end position="46"/>
    </location>
</feature>
<dbReference type="GO" id="GO:0005634">
    <property type="term" value="C:nucleus"/>
    <property type="evidence" value="ECO:0007669"/>
    <property type="project" value="TreeGrafter"/>
</dbReference>
<feature type="compositionally biased region" description="Polar residues" evidence="5">
    <location>
        <begin position="537"/>
        <end position="550"/>
    </location>
</feature>
<dbReference type="GO" id="GO:0008330">
    <property type="term" value="F:protein tyrosine/threonine phosphatase activity"/>
    <property type="evidence" value="ECO:0007669"/>
    <property type="project" value="TreeGrafter"/>
</dbReference>
<feature type="region of interest" description="Disordered" evidence="5">
    <location>
        <begin position="355"/>
        <end position="387"/>
    </location>
</feature>
<dbReference type="OrthoDB" id="426001at2759"/>
<keyword evidence="3" id="KW-0378">Hydrolase</keyword>
<dbReference type="GO" id="GO:0005829">
    <property type="term" value="C:cytosol"/>
    <property type="evidence" value="ECO:0007669"/>
    <property type="project" value="TreeGrafter"/>
</dbReference>
<dbReference type="Proteomes" id="UP000194280">
    <property type="component" value="Unassembled WGS sequence"/>
</dbReference>
<feature type="compositionally biased region" description="Polar residues" evidence="5">
    <location>
        <begin position="693"/>
        <end position="726"/>
    </location>
</feature>
<dbReference type="InterPro" id="IPR020422">
    <property type="entry name" value="TYR_PHOSPHATASE_DUAL_dom"/>
</dbReference>
<keyword evidence="4" id="KW-0904">Protein phosphatase</keyword>
<dbReference type="SMART" id="SM00195">
    <property type="entry name" value="DSPc"/>
    <property type="match status" value="1"/>
</dbReference>
<dbReference type="Pfam" id="PF00782">
    <property type="entry name" value="DSPc"/>
    <property type="match status" value="1"/>
</dbReference>
<dbReference type="InParanoid" id="A0A1Z5SLM9"/>
<evidence type="ECO:0000256" key="5">
    <source>
        <dbReference type="SAM" id="MobiDB-lite"/>
    </source>
</evidence>
<dbReference type="PROSITE" id="PS50054">
    <property type="entry name" value="TYR_PHOSPHATASE_DUAL"/>
    <property type="match status" value="1"/>
</dbReference>
<feature type="region of interest" description="Disordered" evidence="5">
    <location>
        <begin position="1"/>
        <end position="211"/>
    </location>
</feature>
<protein>
    <recommendedName>
        <fullName evidence="2">protein-tyrosine-phosphatase</fullName>
        <ecNumber evidence="2">3.1.3.48</ecNumber>
    </recommendedName>
</protein>
<dbReference type="SUPFAM" id="SSF52799">
    <property type="entry name" value="(Phosphotyrosine protein) phosphatases II"/>
    <property type="match status" value="1"/>
</dbReference>
<feature type="compositionally biased region" description="Low complexity" evidence="5">
    <location>
        <begin position="64"/>
        <end position="98"/>
    </location>
</feature>
<feature type="compositionally biased region" description="Low complexity" evidence="5">
    <location>
        <begin position="556"/>
        <end position="568"/>
    </location>
</feature>
<sequence>MSRHSQQLITLPSRPMTSPSASSSMIQSEEQTPESASSGLSSTQRHPPSYADKLFYRYHHHTVSDSTAASGSTDSSPTTTASTVDDSSATEPSPGSSPESPPPSSFSNMLRPRTSADSTSTSPFFELAKQPPPSRKGRNLKGLAVNTDRNPRAASTTSLPLRPANERQMSTYDDRSLASPAFVKPPSPPKRKPSGLTLLTPGSSKAAPQEVTAAVPPTPAFSRPATLRHFQSSPSLPIVPGFSSHSNVGPHGMRRGAPAPLETILSPIEHPKQEARIKEDEQQNFDVPLSKEEKPQAYPDGPICVYTPGIDLYLEPTAEQCRDYDVVMNVASEVRNPLICHDDGSTAEPDLRIDGGGGIQYAPKHLQPQNASDDAADGSPTTPKATPLHSTFAAAAQSYPKRDPEYIHVPWEHNSDIVPDLLRLVKLIDEKVKQGKRVLVHCQCGVSRSASLVVAYGLYKDPTMSVQEAYDAVKARSKWIGPNMNLIMQLQEFRSSLARGGLLPGNRGYTPITPSSAYKEWRGPFSADPSDPISMNAPLSASVATKSQTATKEEVPAISPGPSSAPSGLHWPVPDQADPSKELQRERSSSASKPASAYVDPAGHVVPVLNVVKPEASGDLQNAHATPDLSHDDQATPTETASPRSAEFAMTPLQPSKEVESADSFGIMSPTTTEFASSPFDRSTLLASVGMGSMQSHDTPRRTLSSQAHPKTVTSNNTSAPSQQPHTGLDVAEAPRLRGKISQPSLKEQQELQSLQAKIEASLHHRPAQPPDPSPGRGGMDEALMSPRATEFTHNPFSFDITSPPQEQQKQGQDAPRIPDSDPRSPAHQGVSPITRNIMDVL</sequence>
<dbReference type="VEuPathDB" id="FungiDB:BTJ68_15282"/>
<dbReference type="AlphaFoldDB" id="A0A1Z5SLM9"/>
<keyword evidence="9" id="KW-1185">Reference proteome</keyword>
<feature type="region of interest" description="Disordered" evidence="5">
    <location>
        <begin position="764"/>
        <end position="842"/>
    </location>
</feature>
<dbReference type="PROSITE" id="PS00383">
    <property type="entry name" value="TYR_PHOSPHATASE_1"/>
    <property type="match status" value="1"/>
</dbReference>
<dbReference type="CDD" id="cd14521">
    <property type="entry name" value="DSP_fungal_SDP1-like"/>
    <property type="match status" value="1"/>
</dbReference>
<dbReference type="InterPro" id="IPR029021">
    <property type="entry name" value="Prot-tyrosine_phosphatase-like"/>
</dbReference>
<feature type="compositionally biased region" description="Polar residues" evidence="5">
    <location>
        <begin position="1"/>
        <end position="10"/>
    </location>
</feature>
<dbReference type="PROSITE" id="PS50056">
    <property type="entry name" value="TYR_PHOSPHATASE_2"/>
    <property type="match status" value="1"/>
</dbReference>
<name>A0A1Z5SLM9_HORWE</name>
<feature type="region of interest" description="Disordered" evidence="5">
    <location>
        <begin position="691"/>
        <end position="735"/>
    </location>
</feature>
<feature type="region of interest" description="Disordered" evidence="5">
    <location>
        <begin position="619"/>
        <end position="663"/>
    </location>
</feature>
<organism evidence="8 9">
    <name type="scientific">Hortaea werneckii EXF-2000</name>
    <dbReference type="NCBI Taxonomy" id="1157616"/>
    <lineage>
        <taxon>Eukaryota</taxon>
        <taxon>Fungi</taxon>
        <taxon>Dikarya</taxon>
        <taxon>Ascomycota</taxon>
        <taxon>Pezizomycotina</taxon>
        <taxon>Dothideomycetes</taxon>
        <taxon>Dothideomycetidae</taxon>
        <taxon>Mycosphaerellales</taxon>
        <taxon>Teratosphaeriaceae</taxon>
        <taxon>Hortaea</taxon>
    </lineage>
</organism>
<evidence type="ECO:0000313" key="9">
    <source>
        <dbReference type="Proteomes" id="UP000194280"/>
    </source>
</evidence>
<feature type="region of interest" description="Disordered" evidence="5">
    <location>
        <begin position="529"/>
        <end position="599"/>
    </location>
</feature>
<dbReference type="PANTHER" id="PTHR10159">
    <property type="entry name" value="DUAL SPECIFICITY PROTEIN PHOSPHATASE"/>
    <property type="match status" value="1"/>
</dbReference>
<feature type="domain" description="Tyrosine-protein phosphatase" evidence="6">
    <location>
        <begin position="301"/>
        <end position="499"/>
    </location>
</feature>
<evidence type="ECO:0000256" key="2">
    <source>
        <dbReference type="ARBA" id="ARBA00013064"/>
    </source>
</evidence>
<evidence type="ECO:0000259" key="7">
    <source>
        <dbReference type="PROSITE" id="PS50056"/>
    </source>
</evidence>
<dbReference type="PANTHER" id="PTHR10159:SF519">
    <property type="entry name" value="DUAL SPECIFICITY PROTEIN PHOSPHATASE MPK3"/>
    <property type="match status" value="1"/>
</dbReference>